<dbReference type="CDD" id="cd00616">
    <property type="entry name" value="AHBA_syn"/>
    <property type="match status" value="1"/>
</dbReference>
<dbReference type="GO" id="GO:0030170">
    <property type="term" value="F:pyridoxal phosphate binding"/>
    <property type="evidence" value="ECO:0007669"/>
    <property type="project" value="TreeGrafter"/>
</dbReference>
<dbReference type="FunFam" id="3.40.640.10:FF:000040">
    <property type="entry name" value="UDP-4-amino-4-deoxy-L-arabinose--oxoglutarate aminotransferase"/>
    <property type="match status" value="1"/>
</dbReference>
<evidence type="ECO:0000313" key="19">
    <source>
        <dbReference type="Proteomes" id="UP000242515"/>
    </source>
</evidence>
<dbReference type="GO" id="GO:0009245">
    <property type="term" value="P:lipid A biosynthetic process"/>
    <property type="evidence" value="ECO:0007669"/>
    <property type="project" value="UniProtKB-KW"/>
</dbReference>
<evidence type="ECO:0000256" key="13">
    <source>
        <dbReference type="ARBA" id="ARBA00082131"/>
    </source>
</evidence>
<dbReference type="STRING" id="988801.SAMN05216522_101128"/>
<dbReference type="RefSeq" id="WP_092671258.1">
    <property type="nucleotide sequence ID" value="NZ_FOGC01000001.1"/>
</dbReference>
<dbReference type="Pfam" id="PF01041">
    <property type="entry name" value="DegT_DnrJ_EryC1"/>
    <property type="match status" value="1"/>
</dbReference>
<gene>
    <name evidence="18" type="ORF">SAMN05216522_101128</name>
</gene>
<evidence type="ECO:0000256" key="15">
    <source>
        <dbReference type="ARBA" id="ARBA00084026"/>
    </source>
</evidence>
<evidence type="ECO:0000256" key="11">
    <source>
        <dbReference type="ARBA" id="ARBA00067054"/>
    </source>
</evidence>
<feature type="active site" description="Proton acceptor" evidence="16">
    <location>
        <position position="182"/>
    </location>
</feature>
<evidence type="ECO:0000256" key="16">
    <source>
        <dbReference type="PIRSR" id="PIRSR000390-1"/>
    </source>
</evidence>
<evidence type="ECO:0000256" key="17">
    <source>
        <dbReference type="PIRSR" id="PIRSR000390-2"/>
    </source>
</evidence>
<dbReference type="GO" id="GO:0009103">
    <property type="term" value="P:lipopolysaccharide biosynthetic process"/>
    <property type="evidence" value="ECO:0007669"/>
    <property type="project" value="UniProtKB-KW"/>
</dbReference>
<sequence>MRDFLPFAKPAFDEKELLAVKEVLDSGWITTGPKNTELELCFRHFTGNKQAIAVSSATAALHISLLALGIKEGDEVITPSFTWVSTLNMIELLGAKPVMIDVDRETLMVTPQAIEAAVTLRTKAIIPVHFAGVPVNLPAIYEIGLRYQIPIIEDAAHALGTCYHQQVIGRQGTAIFSFHAIKNITCGEGGMIVTDDEDFAQRVKSLKFHGLQLESASRKQPGRSPHAEVIQPGYKYNLPDINAAIARVQMQKLAMFNQQRQHLAEQYLSLLDDLPLLPLQRPDWLHTHAWHLFIVRVDKSLCGMDRDTFMSKLHERGIGSGLHFRAAHTHAYYRQKYPHLSLPNSEWNSNTVCSLPLFPGMTEENILTVSRVIHDILR</sequence>
<evidence type="ECO:0000256" key="12">
    <source>
        <dbReference type="ARBA" id="ARBA00072329"/>
    </source>
</evidence>
<dbReference type="GO" id="GO:0046677">
    <property type="term" value="P:response to antibiotic"/>
    <property type="evidence" value="ECO:0007669"/>
    <property type="project" value="UniProtKB-KW"/>
</dbReference>
<dbReference type="Gene3D" id="3.40.640.10">
    <property type="entry name" value="Type I PLP-dependent aspartate aminotransferase-like (Major domain)"/>
    <property type="match status" value="1"/>
</dbReference>
<dbReference type="OrthoDB" id="9804264at2"/>
<dbReference type="GO" id="GO:0016020">
    <property type="term" value="C:membrane"/>
    <property type="evidence" value="ECO:0007669"/>
    <property type="project" value="GOC"/>
</dbReference>
<name>A0A1H9D5J6_9GAMM</name>
<dbReference type="InterPro" id="IPR015421">
    <property type="entry name" value="PyrdxlP-dep_Trfase_major"/>
</dbReference>
<evidence type="ECO:0000256" key="4">
    <source>
        <dbReference type="ARBA" id="ARBA00022898"/>
    </source>
</evidence>
<dbReference type="EMBL" id="FOGC01000001">
    <property type="protein sequence ID" value="SEQ08133.1"/>
    <property type="molecule type" value="Genomic_DNA"/>
</dbReference>
<evidence type="ECO:0000256" key="1">
    <source>
        <dbReference type="ARBA" id="ARBA00001933"/>
    </source>
</evidence>
<protein>
    <recommendedName>
        <fullName evidence="12">UDP-4-amino-4-deoxy-L-arabinose--oxoglutarate aminotransferase</fullName>
        <ecNumber evidence="11">2.6.1.87</ecNumber>
    </recommendedName>
    <alternativeName>
        <fullName evidence="13">Polymyxin resistance protein PmrH</fullName>
    </alternativeName>
    <alternativeName>
        <fullName evidence="14">UDP-(beta-L-threo-pentapyranosyl-4''-ulose diphosphate) aminotransferase</fullName>
    </alternativeName>
    <alternativeName>
        <fullName evidence="15">UDP-4-amino-4-deoxy-L-arabinose aminotransferase</fullName>
    </alternativeName>
</protein>
<dbReference type="EC" id="2.6.1.87" evidence="11"/>
<proteinExistence type="inferred from homology"/>
<evidence type="ECO:0000256" key="6">
    <source>
        <dbReference type="ARBA" id="ARBA00023251"/>
    </source>
</evidence>
<dbReference type="AlphaFoldDB" id="A0A1H9D5J6"/>
<keyword evidence="6" id="KW-0046">Antibiotic resistance</keyword>
<evidence type="ECO:0000256" key="2">
    <source>
        <dbReference type="ARBA" id="ARBA00022556"/>
    </source>
</evidence>
<keyword evidence="3 18" id="KW-0032">Aminotransferase</keyword>
<dbReference type="Gene3D" id="3.90.1150.10">
    <property type="entry name" value="Aspartate Aminotransferase, domain 1"/>
    <property type="match status" value="1"/>
</dbReference>
<dbReference type="GO" id="GO:0099620">
    <property type="term" value="F:UDP-4-amino-4-deoxy-L-arabinose aminotransferase"/>
    <property type="evidence" value="ECO:0007669"/>
    <property type="project" value="UniProtKB-EC"/>
</dbReference>
<evidence type="ECO:0000256" key="7">
    <source>
        <dbReference type="ARBA" id="ARBA00050493"/>
    </source>
</evidence>
<keyword evidence="18" id="KW-0808">Transferase</keyword>
<evidence type="ECO:0000256" key="10">
    <source>
        <dbReference type="ARBA" id="ARBA00061345"/>
    </source>
</evidence>
<evidence type="ECO:0000256" key="14">
    <source>
        <dbReference type="ARBA" id="ARBA00083365"/>
    </source>
</evidence>
<dbReference type="InterPro" id="IPR000653">
    <property type="entry name" value="DegT/StrS_aminotransferase"/>
</dbReference>
<feature type="modified residue" description="N6-(pyridoxal phosphate)lysine" evidence="17">
    <location>
        <position position="182"/>
    </location>
</feature>
<keyword evidence="4 17" id="KW-0663">Pyridoxal phosphate</keyword>
<dbReference type="InterPro" id="IPR015424">
    <property type="entry name" value="PyrdxlP-dep_Trfase"/>
</dbReference>
<dbReference type="Proteomes" id="UP000242515">
    <property type="component" value="Unassembled WGS sequence"/>
</dbReference>
<evidence type="ECO:0000256" key="9">
    <source>
        <dbReference type="ARBA" id="ARBA00060687"/>
    </source>
</evidence>
<dbReference type="InterPro" id="IPR015422">
    <property type="entry name" value="PyrdxlP-dep_Trfase_small"/>
</dbReference>
<comment type="catalytic activity">
    <reaction evidence="7">
        <text>UDP-4-amino-4-deoxy-beta-L-arabinose + 2-oxoglutarate = UDP-beta-L-threo-pentopyranos-4-ulose + L-glutamate</text>
        <dbReference type="Rhea" id="RHEA:24710"/>
        <dbReference type="ChEBI" id="CHEBI:16810"/>
        <dbReference type="ChEBI" id="CHEBI:29985"/>
        <dbReference type="ChEBI" id="CHEBI:58708"/>
        <dbReference type="ChEBI" id="CHEBI:58710"/>
        <dbReference type="EC" id="2.6.1.87"/>
    </reaction>
</comment>
<keyword evidence="19" id="KW-1185">Reference proteome</keyword>
<comment type="similarity">
    <text evidence="10">Belongs to the DegT/DnrJ/EryC1 family. ArnB subfamily.</text>
</comment>
<accession>A0A1H9D5J6</accession>
<keyword evidence="2" id="KW-0444">Lipid biosynthesis</keyword>
<comment type="cofactor">
    <cofactor evidence="1">
        <name>pyridoxal 5'-phosphate</name>
        <dbReference type="ChEBI" id="CHEBI:597326"/>
    </cofactor>
</comment>
<keyword evidence="2" id="KW-0443">Lipid metabolism</keyword>
<reference evidence="19" key="1">
    <citation type="submission" date="2016-10" db="EMBL/GenBank/DDBJ databases">
        <authorList>
            <person name="Varghese N."/>
            <person name="Submissions S."/>
        </authorList>
    </citation>
    <scope>NUCLEOTIDE SEQUENCE [LARGE SCALE GENOMIC DNA]</scope>
    <source>
        <strain evidence="19">8N4</strain>
    </source>
</reference>
<dbReference type="FunFam" id="3.90.1150.10:FF:000030">
    <property type="entry name" value="UDP-4-amino-4-deoxy-L-arabinose--oxoglutarate aminotransferase"/>
    <property type="match status" value="1"/>
</dbReference>
<dbReference type="SUPFAM" id="SSF53383">
    <property type="entry name" value="PLP-dependent transferases"/>
    <property type="match status" value="1"/>
</dbReference>
<keyword evidence="5" id="KW-0448">Lipopolysaccharide biosynthesis</keyword>
<evidence type="ECO:0000256" key="8">
    <source>
        <dbReference type="ARBA" id="ARBA00057776"/>
    </source>
</evidence>
<dbReference type="PANTHER" id="PTHR30244:SF41">
    <property type="entry name" value="UDP-4-AMINO-4-DEOXY-L-ARABINOSE--OXOGLUTARATE AMINOTRANSFERASE"/>
    <property type="match status" value="1"/>
</dbReference>
<organism evidence="18 19">
    <name type="scientific">Rosenbergiella nectarea</name>
    <dbReference type="NCBI Taxonomy" id="988801"/>
    <lineage>
        <taxon>Bacteria</taxon>
        <taxon>Pseudomonadati</taxon>
        <taxon>Pseudomonadota</taxon>
        <taxon>Gammaproteobacteria</taxon>
        <taxon>Enterobacterales</taxon>
        <taxon>Erwiniaceae</taxon>
        <taxon>Rosenbergiella</taxon>
    </lineage>
</organism>
<evidence type="ECO:0000313" key="18">
    <source>
        <dbReference type="EMBL" id="SEQ08133.1"/>
    </source>
</evidence>
<evidence type="ECO:0000256" key="5">
    <source>
        <dbReference type="ARBA" id="ARBA00022985"/>
    </source>
</evidence>
<comment type="function">
    <text evidence="8">Catalyzes the conversion of UDP-4-keto-arabinose (UDP-Ara4O) to UDP-4-amino-4-deoxy-L-arabinose (UDP-L-Ara4N). The modified arabinose is attached to lipid A and is required for resistance to polymyxin and cationic antimicrobial peptides.</text>
</comment>
<evidence type="ECO:0000256" key="3">
    <source>
        <dbReference type="ARBA" id="ARBA00022576"/>
    </source>
</evidence>
<dbReference type="PIRSF" id="PIRSF000390">
    <property type="entry name" value="PLP_StrS"/>
    <property type="match status" value="1"/>
</dbReference>
<keyword evidence="2" id="KW-0441">Lipid A biosynthesis</keyword>
<comment type="pathway">
    <text evidence="9">Nucleotide-sugar biosynthesis; UDP-4-deoxy-4-formamido-beta-L-arabinose biosynthesis; UDP-4-deoxy-4-formamido-beta-L-arabinose from UDP-alpha-D-glucuronate: step 2/3.</text>
</comment>
<dbReference type="PANTHER" id="PTHR30244">
    <property type="entry name" value="TRANSAMINASE"/>
    <property type="match status" value="1"/>
</dbReference>